<feature type="region of interest" description="Disordered" evidence="1">
    <location>
        <begin position="38"/>
        <end position="63"/>
    </location>
</feature>
<proteinExistence type="predicted"/>
<evidence type="ECO:0000256" key="1">
    <source>
        <dbReference type="SAM" id="MobiDB-lite"/>
    </source>
</evidence>
<comment type="caution">
    <text evidence="2">The sequence shown here is derived from an EMBL/GenBank/DDBJ whole genome shotgun (WGS) entry which is preliminary data.</text>
</comment>
<name>A0A9P6D0K7_PLEER</name>
<dbReference type="AlphaFoldDB" id="A0A9P6D0K7"/>
<gene>
    <name evidence="2" type="ORF">BDN71DRAFT_1436658</name>
</gene>
<keyword evidence="3" id="KW-1185">Reference proteome</keyword>
<evidence type="ECO:0000313" key="2">
    <source>
        <dbReference type="EMBL" id="KAF9487701.1"/>
    </source>
</evidence>
<feature type="region of interest" description="Disordered" evidence="1">
    <location>
        <begin position="91"/>
        <end position="117"/>
    </location>
</feature>
<accession>A0A9P6D0K7</accession>
<dbReference type="EMBL" id="MU154756">
    <property type="protein sequence ID" value="KAF9487701.1"/>
    <property type="molecule type" value="Genomic_DNA"/>
</dbReference>
<reference evidence="2" key="1">
    <citation type="submission" date="2020-11" db="EMBL/GenBank/DDBJ databases">
        <authorList>
            <consortium name="DOE Joint Genome Institute"/>
            <person name="Ahrendt S."/>
            <person name="Riley R."/>
            <person name="Andreopoulos W."/>
            <person name="Labutti K."/>
            <person name="Pangilinan J."/>
            <person name="Ruiz-Duenas F.J."/>
            <person name="Barrasa J.M."/>
            <person name="Sanchez-Garcia M."/>
            <person name="Camarero S."/>
            <person name="Miyauchi S."/>
            <person name="Serrano A."/>
            <person name="Linde D."/>
            <person name="Babiker R."/>
            <person name="Drula E."/>
            <person name="Ayuso-Fernandez I."/>
            <person name="Pacheco R."/>
            <person name="Padilla G."/>
            <person name="Ferreira P."/>
            <person name="Barriuso J."/>
            <person name="Kellner H."/>
            <person name="Castanera R."/>
            <person name="Alfaro M."/>
            <person name="Ramirez L."/>
            <person name="Pisabarro A.G."/>
            <person name="Kuo A."/>
            <person name="Tritt A."/>
            <person name="Lipzen A."/>
            <person name="He G."/>
            <person name="Yan M."/>
            <person name="Ng V."/>
            <person name="Cullen D."/>
            <person name="Martin F."/>
            <person name="Rosso M.-N."/>
            <person name="Henrissat B."/>
            <person name="Hibbett D."/>
            <person name="Martinez A.T."/>
            <person name="Grigoriev I.V."/>
        </authorList>
    </citation>
    <scope>NUCLEOTIDE SEQUENCE</scope>
    <source>
        <strain evidence="2">ATCC 90797</strain>
    </source>
</reference>
<organism evidence="2 3">
    <name type="scientific">Pleurotus eryngii</name>
    <name type="common">Boletus of the steppes</name>
    <dbReference type="NCBI Taxonomy" id="5323"/>
    <lineage>
        <taxon>Eukaryota</taxon>
        <taxon>Fungi</taxon>
        <taxon>Dikarya</taxon>
        <taxon>Basidiomycota</taxon>
        <taxon>Agaricomycotina</taxon>
        <taxon>Agaricomycetes</taxon>
        <taxon>Agaricomycetidae</taxon>
        <taxon>Agaricales</taxon>
        <taxon>Pleurotineae</taxon>
        <taxon>Pleurotaceae</taxon>
        <taxon>Pleurotus</taxon>
    </lineage>
</organism>
<dbReference type="Proteomes" id="UP000807025">
    <property type="component" value="Unassembled WGS sequence"/>
</dbReference>
<evidence type="ECO:0000313" key="3">
    <source>
        <dbReference type="Proteomes" id="UP000807025"/>
    </source>
</evidence>
<sequence length="175" mass="19453">MSPTGAEVGRKVSLDSYYKCNKDSLWAKAQARMAAIRAQRASAQTAGERAAEKANARATQAKYRQNNRDALRLKESLRRERKKLIALGFFDSSDHDDNYSEYEGMSDSSSSAASSDEEDWEAEATVYRDLRACAEAKCWQSGISDLLKRRPPLPKKAPAASIATDVNCEAMYPFI</sequence>
<protein>
    <submittedName>
        <fullName evidence="2">Uncharacterized protein</fullName>
    </submittedName>
</protein>